<dbReference type="GO" id="GO:0005634">
    <property type="term" value="C:nucleus"/>
    <property type="evidence" value="ECO:0007669"/>
    <property type="project" value="TreeGrafter"/>
</dbReference>
<reference evidence="1 2" key="1">
    <citation type="journal article" date="2019" name="Nat. Plants">
        <title>Genome sequencing of Musa balbisiana reveals subgenome evolution and function divergence in polyploid bananas.</title>
        <authorList>
            <person name="Yao X."/>
        </authorList>
    </citation>
    <scope>NUCLEOTIDE SEQUENCE [LARGE SCALE GENOMIC DNA]</scope>
    <source>
        <strain evidence="2">cv. DH-PKW</strain>
        <tissue evidence="1">Leaves</tissue>
    </source>
</reference>
<proteinExistence type="predicted"/>
<dbReference type="STRING" id="52838.A0A4S8J0Z3"/>
<name>A0A4S8J0Z3_MUSBA</name>
<dbReference type="Gene3D" id="2.130.10.10">
    <property type="entry name" value="YVTN repeat-like/Quinoprotein amine dehydrogenase"/>
    <property type="match status" value="1"/>
</dbReference>
<gene>
    <name evidence="1" type="ORF">C4D60_Mb10t24520</name>
</gene>
<dbReference type="PANTHER" id="PTHR14091">
    <property type="entry name" value="PERIODIC TRYPTOPHAN PROTEIN 1"/>
    <property type="match status" value="1"/>
</dbReference>
<dbReference type="Proteomes" id="UP000317650">
    <property type="component" value="Chromosome 10"/>
</dbReference>
<dbReference type="GO" id="GO:0006364">
    <property type="term" value="P:rRNA processing"/>
    <property type="evidence" value="ECO:0007669"/>
    <property type="project" value="InterPro"/>
</dbReference>
<dbReference type="InterPro" id="IPR015943">
    <property type="entry name" value="WD40/YVTN_repeat-like_dom_sf"/>
</dbReference>
<evidence type="ECO:0000313" key="1">
    <source>
        <dbReference type="EMBL" id="THU54384.1"/>
    </source>
</evidence>
<dbReference type="InterPro" id="IPR036322">
    <property type="entry name" value="WD40_repeat_dom_sf"/>
</dbReference>
<sequence length="209" mass="23016">MDHYDDEDDGIELFSTGLGDVCYPSNVMDPYLRNKDNDDDDDDEIEDMTIKPTDAVIVCARNEDEVSHLEARNFIAVGSMEPAIEIWDLDLIDEVQPFLVLGGVSKKKNKEKKLVQVPTKQSSTGKCAVTVAHHRDKMDMRTSTQVSLENGTVQGFDVRASSDSGSSSKPTFILHAHDKAASAVSFNRAAPNSNKLNHVMNKYGLSAKP</sequence>
<dbReference type="PANTHER" id="PTHR14091:SF0">
    <property type="entry name" value="PERIODIC TRYPTOPHAN PROTEIN 1 HOMOLOG"/>
    <property type="match status" value="1"/>
</dbReference>
<dbReference type="InterPro" id="IPR044285">
    <property type="entry name" value="PWP1"/>
</dbReference>
<protein>
    <submittedName>
        <fullName evidence="1">Uncharacterized protein</fullName>
    </submittedName>
</protein>
<dbReference type="EMBL" id="PYDT01000008">
    <property type="protein sequence ID" value="THU54384.1"/>
    <property type="molecule type" value="Genomic_DNA"/>
</dbReference>
<keyword evidence="2" id="KW-1185">Reference proteome</keyword>
<organism evidence="1 2">
    <name type="scientific">Musa balbisiana</name>
    <name type="common">Banana</name>
    <dbReference type="NCBI Taxonomy" id="52838"/>
    <lineage>
        <taxon>Eukaryota</taxon>
        <taxon>Viridiplantae</taxon>
        <taxon>Streptophyta</taxon>
        <taxon>Embryophyta</taxon>
        <taxon>Tracheophyta</taxon>
        <taxon>Spermatophyta</taxon>
        <taxon>Magnoliopsida</taxon>
        <taxon>Liliopsida</taxon>
        <taxon>Zingiberales</taxon>
        <taxon>Musaceae</taxon>
        <taxon>Musa</taxon>
    </lineage>
</organism>
<dbReference type="AlphaFoldDB" id="A0A4S8J0Z3"/>
<dbReference type="SUPFAM" id="SSF50978">
    <property type="entry name" value="WD40 repeat-like"/>
    <property type="match status" value="1"/>
</dbReference>
<accession>A0A4S8J0Z3</accession>
<comment type="caution">
    <text evidence="1">The sequence shown here is derived from an EMBL/GenBank/DDBJ whole genome shotgun (WGS) entry which is preliminary data.</text>
</comment>
<evidence type="ECO:0000313" key="2">
    <source>
        <dbReference type="Proteomes" id="UP000317650"/>
    </source>
</evidence>